<dbReference type="InterPro" id="IPR054297">
    <property type="entry name" value="DUF7033"/>
</dbReference>
<protein>
    <recommendedName>
        <fullName evidence="1">DUF7033 domain-containing protein</fullName>
    </recommendedName>
</protein>
<reference evidence="2" key="1">
    <citation type="submission" date="2019-08" db="EMBL/GenBank/DDBJ databases">
        <authorList>
            <person name="Kucharzyk K."/>
            <person name="Murdoch R.W."/>
            <person name="Higgins S."/>
            <person name="Loffler F."/>
        </authorList>
    </citation>
    <scope>NUCLEOTIDE SEQUENCE</scope>
</reference>
<organism evidence="2">
    <name type="scientific">bioreactor metagenome</name>
    <dbReference type="NCBI Taxonomy" id="1076179"/>
    <lineage>
        <taxon>unclassified sequences</taxon>
        <taxon>metagenomes</taxon>
        <taxon>ecological metagenomes</taxon>
    </lineage>
</organism>
<dbReference type="EMBL" id="VSSQ01000051">
    <property type="protein sequence ID" value="MPL70159.1"/>
    <property type="molecule type" value="Genomic_DNA"/>
</dbReference>
<accession>A0A644TU39</accession>
<name>A0A644TU39_9ZZZZ</name>
<dbReference type="CDD" id="cd10931">
    <property type="entry name" value="CE4_u7"/>
    <property type="match status" value="1"/>
</dbReference>
<proteinExistence type="predicted"/>
<evidence type="ECO:0000313" key="2">
    <source>
        <dbReference type="EMBL" id="MPL70159.1"/>
    </source>
</evidence>
<feature type="domain" description="DUF7033" evidence="1">
    <location>
        <begin position="96"/>
        <end position="184"/>
    </location>
</feature>
<sequence length="443" mass="52883">MILVYVDKITNRLGYILNLILKDILGIEYTITTNRENFANHIGAKFSYCKNRVKDEPFIYSTDLLFETIIEIKDLEVFYFEENPAIFRTYAKDSIIPFDVLAASFYFVSRYEEYLPFIQDKHGRYRYEESLAFQNCFLHKPIVNIWVKNLGEKLKGIYPDLEFAKHYFRFYNTIDIDSAYSFKEKGMFRKLYGFAKDFFKGNLSECGYRFNVIFRGKTDPYDNFDYQISLIKKYKLKTIYFILFGRYGKYDKNISPYNKRFHRLIKYLCDYAKVGIHPSYSSFDQEEELYIQIKELEQVIHKPILRSRFHFLRFRLPISYRRLLDNMISDDYSMGYSKTIGFRAGICSGYNFFDLEIDGETKLRVHPFAIMDVALKDGLGLNKEEALIKIKQIVDEIIAVKGDFISVWHNQSLSERYQWIGWREVYENMLEYVSAVDRTPFEQ</sequence>
<evidence type="ECO:0000259" key="1">
    <source>
        <dbReference type="Pfam" id="PF23019"/>
    </source>
</evidence>
<dbReference type="Pfam" id="PF23019">
    <property type="entry name" value="DUF7033"/>
    <property type="match status" value="1"/>
</dbReference>
<dbReference type="AlphaFoldDB" id="A0A644TU39"/>
<gene>
    <name evidence="2" type="ORF">SDC9_15912</name>
</gene>
<comment type="caution">
    <text evidence="2">The sequence shown here is derived from an EMBL/GenBank/DDBJ whole genome shotgun (WGS) entry which is preliminary data.</text>
</comment>